<evidence type="ECO:0000313" key="2">
    <source>
        <dbReference type="EMBL" id="MEO1780706.1"/>
    </source>
</evidence>
<dbReference type="Proteomes" id="UP001429357">
    <property type="component" value="Unassembled WGS sequence"/>
</dbReference>
<evidence type="ECO:0000259" key="1">
    <source>
        <dbReference type="PROSITE" id="PS51186"/>
    </source>
</evidence>
<dbReference type="InterPro" id="IPR000182">
    <property type="entry name" value="GNAT_dom"/>
</dbReference>
<evidence type="ECO:0000313" key="3">
    <source>
        <dbReference type="Proteomes" id="UP001429357"/>
    </source>
</evidence>
<dbReference type="Gene3D" id="3.40.630.30">
    <property type="match status" value="1"/>
</dbReference>
<name>A0ABV0EY24_9ENTE</name>
<comment type="caution">
    <text evidence="2">The sequence shown here is derived from an EMBL/GenBank/DDBJ whole genome shotgun (WGS) entry which is preliminary data.</text>
</comment>
<organism evidence="2 3">
    <name type="scientific">Enterococcus diestrammenae</name>
    <dbReference type="NCBI Taxonomy" id="1155073"/>
    <lineage>
        <taxon>Bacteria</taxon>
        <taxon>Bacillati</taxon>
        <taxon>Bacillota</taxon>
        <taxon>Bacilli</taxon>
        <taxon>Lactobacillales</taxon>
        <taxon>Enterococcaceae</taxon>
        <taxon>Enterococcus</taxon>
    </lineage>
</organism>
<accession>A0ABV0EY24</accession>
<dbReference type="EMBL" id="MAEI02000001">
    <property type="protein sequence ID" value="MEO1780706.1"/>
    <property type="molecule type" value="Genomic_DNA"/>
</dbReference>
<dbReference type="InterPro" id="IPR016181">
    <property type="entry name" value="Acyl_CoA_acyltransferase"/>
</dbReference>
<reference evidence="2" key="1">
    <citation type="submission" date="2016-06" db="EMBL/GenBank/DDBJ databases">
        <authorList>
            <person name="Van Tyne D."/>
        </authorList>
    </citation>
    <scope>NUCLEOTIDE SEQUENCE</scope>
    <source>
        <strain evidence="2">JM9A</strain>
    </source>
</reference>
<dbReference type="Pfam" id="PF13527">
    <property type="entry name" value="Acetyltransf_9"/>
    <property type="match status" value="1"/>
</dbReference>
<sequence>MGMTTIRQVTMADYPAIYQLVETAFKTARVSDGTEQDFVENLRKSDNYLPELELVAEVEGVLVGHVMLTKQVIHTASGQRAALLLAPLCVAFDYRNQGIGGQLMTAVFERAVALSHDAVFLVGDPNYYKQYGFRHASELGITNDSEIPDEFILGMELVPDALKEVTGSLKID</sequence>
<feature type="domain" description="N-acetyltransferase" evidence="1">
    <location>
        <begin position="4"/>
        <end position="158"/>
    </location>
</feature>
<proteinExistence type="predicted"/>
<keyword evidence="3" id="KW-1185">Reference proteome</keyword>
<dbReference type="PROSITE" id="PS51186">
    <property type="entry name" value="GNAT"/>
    <property type="match status" value="1"/>
</dbReference>
<gene>
    <name evidence="2" type="ORF">BAU18_000257</name>
</gene>
<protein>
    <recommendedName>
        <fullName evidence="1">N-acetyltransferase domain-containing protein</fullName>
    </recommendedName>
</protein>
<reference evidence="2" key="2">
    <citation type="submission" date="2024-02" db="EMBL/GenBank/DDBJ databases">
        <title>The Genome Sequence of Enterococcus diestrammenae JM9A.</title>
        <authorList>
            <person name="Earl A."/>
            <person name="Manson A."/>
            <person name="Gilmore M."/>
            <person name="Sanders J."/>
            <person name="Shea T."/>
            <person name="Howe W."/>
            <person name="Livny J."/>
            <person name="Cuomo C."/>
            <person name="Neafsey D."/>
            <person name="Birren B."/>
        </authorList>
    </citation>
    <scope>NUCLEOTIDE SEQUENCE</scope>
    <source>
        <strain evidence="2">JM9A</strain>
    </source>
</reference>
<dbReference type="CDD" id="cd04301">
    <property type="entry name" value="NAT_SF"/>
    <property type="match status" value="1"/>
</dbReference>
<dbReference type="SUPFAM" id="SSF55729">
    <property type="entry name" value="Acyl-CoA N-acyltransferases (Nat)"/>
    <property type="match status" value="1"/>
</dbReference>